<evidence type="ECO:0000256" key="20">
    <source>
        <dbReference type="SAM" id="MobiDB-lite"/>
    </source>
</evidence>
<keyword evidence="13 19" id="KW-0472">Membrane</keyword>
<name>A0A4R1B9Q5_9ACTN</name>
<comment type="catalytic activity">
    <reaction evidence="17 19">
        <text>alpha-ribazole + adenosylcob(III)inamide-GDP = adenosylcob(III)alamin + GMP + H(+)</text>
        <dbReference type="Rhea" id="RHEA:16049"/>
        <dbReference type="ChEBI" id="CHEBI:10329"/>
        <dbReference type="ChEBI" id="CHEBI:15378"/>
        <dbReference type="ChEBI" id="CHEBI:18408"/>
        <dbReference type="ChEBI" id="CHEBI:58115"/>
        <dbReference type="ChEBI" id="CHEBI:60487"/>
        <dbReference type="EC" id="2.7.8.26"/>
    </reaction>
</comment>
<keyword evidence="10 19" id="KW-0812">Transmembrane</keyword>
<evidence type="ECO:0000256" key="11">
    <source>
        <dbReference type="ARBA" id="ARBA00022842"/>
    </source>
</evidence>
<evidence type="ECO:0000256" key="10">
    <source>
        <dbReference type="ARBA" id="ARBA00022692"/>
    </source>
</evidence>
<keyword evidence="9 19" id="KW-0808">Transferase</keyword>
<proteinExistence type="inferred from homology"/>
<dbReference type="OrthoDB" id="9794223at2"/>
<comment type="similarity">
    <text evidence="4 19">Belongs to the CobS family.</text>
</comment>
<accession>A0A4R1B9Q5</accession>
<dbReference type="InterPro" id="IPR003805">
    <property type="entry name" value="CobS"/>
</dbReference>
<evidence type="ECO:0000256" key="12">
    <source>
        <dbReference type="ARBA" id="ARBA00022989"/>
    </source>
</evidence>
<comment type="cofactor">
    <cofactor evidence="1 19">
        <name>Mg(2+)</name>
        <dbReference type="ChEBI" id="CHEBI:18420"/>
    </cofactor>
</comment>
<reference evidence="21 22" key="1">
    <citation type="submission" date="2019-03" db="EMBL/GenBank/DDBJ databases">
        <title>Whole genome sequence of a novel Rubrobacter taiwanensis strain, isolated from Yellowstone National Park.</title>
        <authorList>
            <person name="Freed S."/>
            <person name="Ramaley R.F."/>
            <person name="Kyndt J.A."/>
        </authorList>
    </citation>
    <scope>NUCLEOTIDE SEQUENCE [LARGE SCALE GENOMIC DNA]</scope>
    <source>
        <strain evidence="21 22">Yellowstone</strain>
    </source>
</reference>
<evidence type="ECO:0000256" key="13">
    <source>
        <dbReference type="ARBA" id="ARBA00023136"/>
    </source>
</evidence>
<feature type="transmembrane region" description="Helical" evidence="19">
    <location>
        <begin position="217"/>
        <end position="243"/>
    </location>
</feature>
<evidence type="ECO:0000313" key="22">
    <source>
        <dbReference type="Proteomes" id="UP000295244"/>
    </source>
</evidence>
<dbReference type="GO" id="GO:0009236">
    <property type="term" value="P:cobalamin biosynthetic process"/>
    <property type="evidence" value="ECO:0007669"/>
    <property type="project" value="UniProtKB-UniRule"/>
</dbReference>
<evidence type="ECO:0000256" key="2">
    <source>
        <dbReference type="ARBA" id="ARBA00004651"/>
    </source>
</evidence>
<dbReference type="UniPathway" id="UPA00148">
    <property type="reaction ID" value="UER00238"/>
</dbReference>
<sequence>MRAPPAAGSGTFWARPTGGPPRRPARSTSAWPVYRSGSSNVRGLLSFFTVFPARAATLEETARSVHLLPLVGLVAGLPGAALALSGYLLPAGVAAALALGAVLLAAGLHHADGLLDVGDALMVRGSPARRREVLKDLRVGAGALAAAFLVYAPAVAALASLVERSPISAALALLAGEAAARSAMLCLLSFGEAAERTSSAAPFTAALKDRRRRHAGLALALALPALVAIPSGAPAPILALLWLPAAGLSLAVARRAFGGIGGDVCGASGELARTLVLVGLSAGGA</sequence>
<comment type="pathway">
    <text evidence="3 19">Cofactor biosynthesis; adenosylcobalamin biosynthesis; adenosylcobalamin from cob(II)yrinate a,c-diamide: step 7/7.</text>
</comment>
<evidence type="ECO:0000256" key="15">
    <source>
        <dbReference type="ARBA" id="ARBA00032605"/>
    </source>
</evidence>
<comment type="caution">
    <text evidence="21">The sequence shown here is derived from an EMBL/GenBank/DDBJ whole genome shotgun (WGS) entry which is preliminary data.</text>
</comment>
<dbReference type="Proteomes" id="UP000295244">
    <property type="component" value="Unassembled WGS sequence"/>
</dbReference>
<dbReference type="EC" id="2.7.8.26" evidence="5 19"/>
<dbReference type="PANTHER" id="PTHR34148">
    <property type="entry name" value="ADENOSYLCOBINAMIDE-GDP RIBAZOLETRANSFERASE"/>
    <property type="match status" value="1"/>
</dbReference>
<dbReference type="NCBIfam" id="TIGR00317">
    <property type="entry name" value="cobS"/>
    <property type="match status" value="1"/>
</dbReference>
<evidence type="ECO:0000256" key="6">
    <source>
        <dbReference type="ARBA" id="ARBA00015850"/>
    </source>
</evidence>
<evidence type="ECO:0000256" key="14">
    <source>
        <dbReference type="ARBA" id="ARBA00025228"/>
    </source>
</evidence>
<evidence type="ECO:0000256" key="16">
    <source>
        <dbReference type="ARBA" id="ARBA00032853"/>
    </source>
</evidence>
<keyword evidence="7 19" id="KW-1003">Cell membrane</keyword>
<comment type="subcellular location">
    <subcellularLocation>
        <location evidence="2 19">Cell membrane</location>
        <topology evidence="2 19">Multi-pass membrane protein</topology>
    </subcellularLocation>
</comment>
<keyword evidence="12 19" id="KW-1133">Transmembrane helix</keyword>
<evidence type="ECO:0000256" key="19">
    <source>
        <dbReference type="HAMAP-Rule" id="MF_00719"/>
    </source>
</evidence>
<dbReference type="GO" id="GO:0051073">
    <property type="term" value="F:adenosylcobinamide-GDP ribazoletransferase activity"/>
    <property type="evidence" value="ECO:0007669"/>
    <property type="project" value="UniProtKB-UniRule"/>
</dbReference>
<feature type="transmembrane region" description="Helical" evidence="19">
    <location>
        <begin position="95"/>
        <end position="118"/>
    </location>
</feature>
<feature type="transmembrane region" description="Helical" evidence="19">
    <location>
        <begin position="67"/>
        <end position="89"/>
    </location>
</feature>
<comment type="catalytic activity">
    <reaction evidence="18 19">
        <text>alpha-ribazole 5'-phosphate + adenosylcob(III)inamide-GDP = adenosylcob(III)alamin 5'-phosphate + GMP + H(+)</text>
        <dbReference type="Rhea" id="RHEA:23560"/>
        <dbReference type="ChEBI" id="CHEBI:15378"/>
        <dbReference type="ChEBI" id="CHEBI:57918"/>
        <dbReference type="ChEBI" id="CHEBI:58115"/>
        <dbReference type="ChEBI" id="CHEBI:60487"/>
        <dbReference type="ChEBI" id="CHEBI:60493"/>
        <dbReference type="EC" id="2.7.8.26"/>
    </reaction>
</comment>
<evidence type="ECO:0000256" key="17">
    <source>
        <dbReference type="ARBA" id="ARBA00048623"/>
    </source>
</evidence>
<gene>
    <name evidence="19 21" type="primary">cobS</name>
    <name evidence="21" type="ORF">E0L93_14560</name>
</gene>
<dbReference type="AlphaFoldDB" id="A0A4R1B9Q5"/>
<evidence type="ECO:0000256" key="4">
    <source>
        <dbReference type="ARBA" id="ARBA00010561"/>
    </source>
</evidence>
<keyword evidence="11 19" id="KW-0460">Magnesium</keyword>
<comment type="function">
    <text evidence="14 19">Joins adenosylcobinamide-GDP and alpha-ribazole to generate adenosylcobalamin (Ado-cobalamin). Also synthesizes adenosylcobalamin 5'-phosphate from adenosylcobinamide-GDP and alpha-ribazole 5'-phosphate.</text>
</comment>
<dbReference type="GO" id="GO:0005886">
    <property type="term" value="C:plasma membrane"/>
    <property type="evidence" value="ECO:0007669"/>
    <property type="project" value="UniProtKB-SubCell"/>
</dbReference>
<evidence type="ECO:0000256" key="7">
    <source>
        <dbReference type="ARBA" id="ARBA00022475"/>
    </source>
</evidence>
<dbReference type="PANTHER" id="PTHR34148:SF1">
    <property type="entry name" value="ADENOSYLCOBINAMIDE-GDP RIBAZOLETRANSFERASE"/>
    <property type="match status" value="1"/>
</dbReference>
<dbReference type="Pfam" id="PF02654">
    <property type="entry name" value="CobS"/>
    <property type="match status" value="1"/>
</dbReference>
<evidence type="ECO:0000256" key="8">
    <source>
        <dbReference type="ARBA" id="ARBA00022573"/>
    </source>
</evidence>
<evidence type="ECO:0000256" key="18">
    <source>
        <dbReference type="ARBA" id="ARBA00049504"/>
    </source>
</evidence>
<dbReference type="GO" id="GO:0008818">
    <property type="term" value="F:cobalamin 5'-phosphate synthase activity"/>
    <property type="evidence" value="ECO:0007669"/>
    <property type="project" value="UniProtKB-UniRule"/>
</dbReference>
<protein>
    <recommendedName>
        <fullName evidence="6 19">Adenosylcobinamide-GDP ribazoletransferase</fullName>
        <ecNumber evidence="5 19">2.7.8.26</ecNumber>
    </recommendedName>
    <alternativeName>
        <fullName evidence="16 19">Cobalamin synthase</fullName>
    </alternativeName>
    <alternativeName>
        <fullName evidence="15 19">Cobalamin-5'-phosphate synthase</fullName>
    </alternativeName>
</protein>
<feature type="transmembrane region" description="Helical" evidence="19">
    <location>
        <begin position="139"/>
        <end position="161"/>
    </location>
</feature>
<evidence type="ECO:0000313" key="21">
    <source>
        <dbReference type="EMBL" id="TCJ13637.1"/>
    </source>
</evidence>
<evidence type="ECO:0000256" key="3">
    <source>
        <dbReference type="ARBA" id="ARBA00004663"/>
    </source>
</evidence>
<feature type="region of interest" description="Disordered" evidence="20">
    <location>
        <begin position="1"/>
        <end position="30"/>
    </location>
</feature>
<organism evidence="21 22">
    <name type="scientific">Rubrobacter taiwanensis</name>
    <dbReference type="NCBI Taxonomy" id="185139"/>
    <lineage>
        <taxon>Bacteria</taxon>
        <taxon>Bacillati</taxon>
        <taxon>Actinomycetota</taxon>
        <taxon>Rubrobacteria</taxon>
        <taxon>Rubrobacterales</taxon>
        <taxon>Rubrobacteraceae</taxon>
        <taxon>Rubrobacter</taxon>
    </lineage>
</organism>
<evidence type="ECO:0000256" key="5">
    <source>
        <dbReference type="ARBA" id="ARBA00013200"/>
    </source>
</evidence>
<keyword evidence="22" id="KW-1185">Reference proteome</keyword>
<dbReference type="HAMAP" id="MF_00719">
    <property type="entry name" value="CobS"/>
    <property type="match status" value="1"/>
</dbReference>
<evidence type="ECO:0000256" key="9">
    <source>
        <dbReference type="ARBA" id="ARBA00022679"/>
    </source>
</evidence>
<evidence type="ECO:0000256" key="1">
    <source>
        <dbReference type="ARBA" id="ARBA00001946"/>
    </source>
</evidence>
<keyword evidence="8 19" id="KW-0169">Cobalamin biosynthesis</keyword>
<dbReference type="EMBL" id="SKBU01000038">
    <property type="protein sequence ID" value="TCJ13637.1"/>
    <property type="molecule type" value="Genomic_DNA"/>
</dbReference>